<dbReference type="AlphaFoldDB" id="A0AAD6CZL8"/>
<proteinExistence type="predicted"/>
<reference evidence="3 4" key="1">
    <citation type="journal article" date="2023" name="IMA Fungus">
        <title>Comparative genomic study of the Penicillium genus elucidates a diverse pangenome and 15 lateral gene transfer events.</title>
        <authorList>
            <person name="Petersen C."/>
            <person name="Sorensen T."/>
            <person name="Nielsen M.R."/>
            <person name="Sondergaard T.E."/>
            <person name="Sorensen J.L."/>
            <person name="Fitzpatrick D.A."/>
            <person name="Frisvad J.C."/>
            <person name="Nielsen K.L."/>
        </authorList>
    </citation>
    <scope>NUCLEOTIDE SEQUENCE [LARGE SCALE GENOMIC DNA]</scope>
    <source>
        <strain evidence="3 4">IBT 35679</strain>
    </source>
</reference>
<accession>A0AAD6CZL8</accession>
<dbReference type="Proteomes" id="UP001220324">
    <property type="component" value="Unassembled WGS sequence"/>
</dbReference>
<dbReference type="InterPro" id="IPR036869">
    <property type="entry name" value="J_dom_sf"/>
</dbReference>
<feature type="domain" description="J" evidence="2">
    <location>
        <begin position="9"/>
        <end position="74"/>
    </location>
</feature>
<evidence type="ECO:0000313" key="4">
    <source>
        <dbReference type="Proteomes" id="UP001220324"/>
    </source>
</evidence>
<dbReference type="CDD" id="cd06257">
    <property type="entry name" value="DnaJ"/>
    <property type="match status" value="1"/>
</dbReference>
<dbReference type="PROSITE" id="PS50076">
    <property type="entry name" value="DNAJ_2"/>
    <property type="match status" value="1"/>
</dbReference>
<dbReference type="SMART" id="SM00271">
    <property type="entry name" value="DnaJ"/>
    <property type="match status" value="1"/>
</dbReference>
<comment type="caution">
    <text evidence="3">The sequence shown here is derived from an EMBL/GenBank/DDBJ whole genome shotgun (WGS) entry which is preliminary data.</text>
</comment>
<name>A0AAD6CZL8_9EURO</name>
<keyword evidence="4" id="KW-1185">Reference proteome</keyword>
<dbReference type="SUPFAM" id="SSF46565">
    <property type="entry name" value="Chaperone J-domain"/>
    <property type="match status" value="1"/>
</dbReference>
<evidence type="ECO:0000259" key="2">
    <source>
        <dbReference type="PROSITE" id="PS50076"/>
    </source>
</evidence>
<dbReference type="Gene3D" id="1.10.287.110">
    <property type="entry name" value="DnaJ domain"/>
    <property type="match status" value="1"/>
</dbReference>
<dbReference type="InterPro" id="IPR050817">
    <property type="entry name" value="DjlA_DnaK_co-chaperone"/>
</dbReference>
<dbReference type="PRINTS" id="PR00625">
    <property type="entry name" value="JDOMAIN"/>
</dbReference>
<feature type="region of interest" description="Disordered" evidence="1">
    <location>
        <begin position="440"/>
        <end position="461"/>
    </location>
</feature>
<feature type="region of interest" description="Disordered" evidence="1">
    <location>
        <begin position="87"/>
        <end position="115"/>
    </location>
</feature>
<dbReference type="PANTHER" id="PTHR24074">
    <property type="entry name" value="CO-CHAPERONE PROTEIN DJLA"/>
    <property type="match status" value="1"/>
</dbReference>
<dbReference type="EMBL" id="JAQIZZ010000003">
    <property type="protein sequence ID" value="KAJ5545679.1"/>
    <property type="molecule type" value="Genomic_DNA"/>
</dbReference>
<gene>
    <name evidence="3" type="ORF">N7494_003264</name>
</gene>
<feature type="region of interest" description="Disordered" evidence="1">
    <location>
        <begin position="301"/>
        <end position="350"/>
    </location>
</feature>
<evidence type="ECO:0000313" key="3">
    <source>
        <dbReference type="EMBL" id="KAJ5545679.1"/>
    </source>
</evidence>
<feature type="region of interest" description="Disordered" evidence="1">
    <location>
        <begin position="374"/>
        <end position="405"/>
    </location>
</feature>
<dbReference type="InterPro" id="IPR001623">
    <property type="entry name" value="DnaJ_domain"/>
</dbReference>
<protein>
    <submittedName>
        <fullName evidence="3">Heat shock protein DnaJ N-terminal</fullName>
    </submittedName>
</protein>
<organism evidence="3 4">
    <name type="scientific">Penicillium frequentans</name>
    <dbReference type="NCBI Taxonomy" id="3151616"/>
    <lineage>
        <taxon>Eukaryota</taxon>
        <taxon>Fungi</taxon>
        <taxon>Dikarya</taxon>
        <taxon>Ascomycota</taxon>
        <taxon>Pezizomycotina</taxon>
        <taxon>Eurotiomycetes</taxon>
        <taxon>Eurotiomycetidae</taxon>
        <taxon>Eurotiales</taxon>
        <taxon>Aspergillaceae</taxon>
        <taxon>Penicillium</taxon>
    </lineage>
</organism>
<sequence length="461" mass="51579">MTSQKDTTDHYRVLELPRDCTQKEISASYRRLALLHHPDKTGEGKSVANHFQQIQEAGEVLRDPKCRRLYDKTLDLQSTSTLHGYRKRYEPYDSPRNANKCETPEQESDTPWNYKPPPEEYMYTWGSSVHMNLDSDWAQAEMARRAKEMDEWERVYAGIDPEFQKAENEYSKNFDEGQVSSEREALIDDGAGEGGGLGPSSRKQTEEANEDGRENNHIDPEVQWSNERLCAYGLKGGVPSDDEDSLFKGPSGDTGDLGWGNHDEGDGLWKTKNNDYLYNAESDTGSEYHSATSNVGLLIDLSDDDYEKDHKARPDISKENKVEPTERSTEISKPATNKEDPSKSTDMAGAIAIDEQNAHLATGTIACFIDLSDDGQDYEANPKSSKGHEAEPTENSKLFTIEDEPPKFTEMVNFTAADEQDAGSTTGSIGCFIDLSDDEQDTRGLKLSRKKPVSWGELSVP</sequence>
<evidence type="ECO:0000256" key="1">
    <source>
        <dbReference type="SAM" id="MobiDB-lite"/>
    </source>
</evidence>
<feature type="compositionally biased region" description="Basic and acidic residues" evidence="1">
    <location>
        <begin position="203"/>
        <end position="220"/>
    </location>
</feature>
<feature type="region of interest" description="Disordered" evidence="1">
    <location>
        <begin position="188"/>
        <end position="266"/>
    </location>
</feature>
<feature type="compositionally biased region" description="Basic and acidic residues" evidence="1">
    <location>
        <begin position="307"/>
        <end position="343"/>
    </location>
</feature>
<dbReference type="Pfam" id="PF00226">
    <property type="entry name" value="DnaJ"/>
    <property type="match status" value="1"/>
</dbReference>
<keyword evidence="3" id="KW-0346">Stress response</keyword>